<dbReference type="Pfam" id="PF12796">
    <property type="entry name" value="Ank_2"/>
    <property type="match status" value="1"/>
</dbReference>
<sequence>MNLEEFEIKFLISLRNNDEKCLNSINNNKNLYKNFIIVIMGLTNFKLVDKVLSHPAFRDVYKEFRESDILIRACQHAKNKKLVEWLLTNDIDLYVQDSEGKTALMHASEHYQLLFAVDKLIQGSGDHIHITDNNGNTALFYGIRDALIKMLKANFYLNHINNDNENIFLYCCKADKFKSFDLLLDLDIDFNLVNNVGKTGAINYIGNFVTEGNFLLYKNTAFTLQELVKAGCDFNVIIDDDEDYVSAHYILSNCEDIDLSVENKFDISASLLSEFINKNIFDRLQYHKNRNKSRFSYESLMKLLRNNKTFDSSFIDSNNVKMFKQYRYSPSFNTPVIQQWFLEFLYPNIGAEYYYVSTSKKLIV</sequence>
<evidence type="ECO:0000313" key="2">
    <source>
        <dbReference type="Proteomes" id="UP000193920"/>
    </source>
</evidence>
<dbReference type="Proteomes" id="UP000193920">
    <property type="component" value="Unassembled WGS sequence"/>
</dbReference>
<protein>
    <submittedName>
        <fullName evidence="1">Uncharacterized protein</fullName>
    </submittedName>
</protein>
<dbReference type="OrthoDB" id="5406014at2759"/>
<reference evidence="1 2" key="1">
    <citation type="submission" date="2016-08" db="EMBL/GenBank/DDBJ databases">
        <title>A Parts List for Fungal Cellulosomes Revealed by Comparative Genomics.</title>
        <authorList>
            <consortium name="DOE Joint Genome Institute"/>
            <person name="Haitjema C.H."/>
            <person name="Gilmore S.P."/>
            <person name="Henske J.K."/>
            <person name="Solomon K.V."/>
            <person name="De Groot R."/>
            <person name="Kuo A."/>
            <person name="Mondo S.J."/>
            <person name="Salamov A.A."/>
            <person name="Labutti K."/>
            <person name="Zhao Z."/>
            <person name="Chiniquy J."/>
            <person name="Barry K."/>
            <person name="Brewer H.M."/>
            <person name="Purvine S.O."/>
            <person name="Wright A.T."/>
            <person name="Boxma B."/>
            <person name="Van Alen T."/>
            <person name="Hackstein J.H."/>
            <person name="Baker S.E."/>
            <person name="Grigoriev I.V."/>
            <person name="O'Malley M.A."/>
        </authorList>
    </citation>
    <scope>NUCLEOTIDE SEQUENCE [LARGE SCALE GENOMIC DNA]</scope>
    <source>
        <strain evidence="1 2">G1</strain>
    </source>
</reference>
<dbReference type="STRING" id="1754190.A0A1Y2CIF9"/>
<name>A0A1Y2CIF9_9FUNG</name>
<dbReference type="AlphaFoldDB" id="A0A1Y2CIF9"/>
<dbReference type="SUPFAM" id="SSF48403">
    <property type="entry name" value="Ankyrin repeat"/>
    <property type="match status" value="1"/>
</dbReference>
<accession>A0A1Y2CIF9</accession>
<comment type="caution">
    <text evidence="1">The sequence shown here is derived from an EMBL/GenBank/DDBJ whole genome shotgun (WGS) entry which is preliminary data.</text>
</comment>
<proteinExistence type="predicted"/>
<dbReference type="InterPro" id="IPR036770">
    <property type="entry name" value="Ankyrin_rpt-contain_sf"/>
</dbReference>
<keyword evidence="2" id="KW-1185">Reference proteome</keyword>
<dbReference type="EMBL" id="MCOG01000106">
    <property type="protein sequence ID" value="ORY46726.1"/>
    <property type="molecule type" value="Genomic_DNA"/>
</dbReference>
<gene>
    <name evidence="1" type="ORF">LY90DRAFT_620222</name>
</gene>
<dbReference type="Gene3D" id="1.25.40.20">
    <property type="entry name" value="Ankyrin repeat-containing domain"/>
    <property type="match status" value="1"/>
</dbReference>
<dbReference type="InterPro" id="IPR002110">
    <property type="entry name" value="Ankyrin_rpt"/>
</dbReference>
<organism evidence="1 2">
    <name type="scientific">Neocallimastix californiae</name>
    <dbReference type="NCBI Taxonomy" id="1754190"/>
    <lineage>
        <taxon>Eukaryota</taxon>
        <taxon>Fungi</taxon>
        <taxon>Fungi incertae sedis</taxon>
        <taxon>Chytridiomycota</taxon>
        <taxon>Chytridiomycota incertae sedis</taxon>
        <taxon>Neocallimastigomycetes</taxon>
        <taxon>Neocallimastigales</taxon>
        <taxon>Neocallimastigaceae</taxon>
        <taxon>Neocallimastix</taxon>
    </lineage>
</organism>
<evidence type="ECO:0000313" key="1">
    <source>
        <dbReference type="EMBL" id="ORY46726.1"/>
    </source>
</evidence>